<name>A0ABW8PAK4_9FLAO</name>
<protein>
    <submittedName>
        <fullName evidence="1">Uncharacterized protein</fullName>
    </submittedName>
</protein>
<proteinExistence type="predicted"/>
<dbReference type="Proteomes" id="UP001621706">
    <property type="component" value="Unassembled WGS sequence"/>
</dbReference>
<sequence length="299" mass="34079">MRVDLKDGGTNGLDCKQVLKGMRDNAHWVTECPWDDIPTTVIQPNKPIIKTRTRSFADLEKLALDGGLKADRILSIGKGEVNATDDKQGRDNIKYKDEFDYIHNRRVDVSFTFEGHNAQTIVYETIASSSDKNILLEVKGFETKSCFKTKDKHTKKIKVTSPAYPAAKIQNGDKIQIPVHSTLSEYNLNPLNYIWPRYNILTWDEASNPYYVFIHSCRYFSSEGNNAILVNVFPDIKWELAFEMLINVSNYKAANMPPGNIYAKHQEKAREAGYKRWQIEKNGKIPISLGLGLSAEWDN</sequence>
<dbReference type="EMBL" id="JAZGZP010000009">
    <property type="protein sequence ID" value="MFK7000664.1"/>
    <property type="molecule type" value="Genomic_DNA"/>
</dbReference>
<evidence type="ECO:0000313" key="2">
    <source>
        <dbReference type="Proteomes" id="UP001621706"/>
    </source>
</evidence>
<accession>A0ABW8PAK4</accession>
<evidence type="ECO:0000313" key="1">
    <source>
        <dbReference type="EMBL" id="MFK7000664.1"/>
    </source>
</evidence>
<comment type="caution">
    <text evidence="1">The sequence shown here is derived from an EMBL/GenBank/DDBJ whole genome shotgun (WGS) entry which is preliminary data.</text>
</comment>
<reference evidence="1 2" key="1">
    <citation type="submission" date="2024-02" db="EMBL/GenBank/DDBJ databases">
        <title>Comparative Genomic Analysis of Flavobacterium Species Causing Columnaris Disease of Freshwater Fish in Thailand: Insights into Virulence and Resistance Mechanisms.</title>
        <authorList>
            <person name="Nguyen D."/>
            <person name="Chokmangmeepisarn P."/>
            <person name="Khianchaikhan K."/>
            <person name="Morishita M."/>
            <person name="Bunnoy A."/>
            <person name="Rodkhum C."/>
        </authorList>
    </citation>
    <scope>NUCLEOTIDE SEQUENCE [LARGE SCALE GENOMIC DNA]</scope>
    <source>
        <strain evidence="1 2">CNRT2201</strain>
    </source>
</reference>
<keyword evidence="2" id="KW-1185">Reference proteome</keyword>
<organism evidence="1 2">
    <name type="scientific">Flavobacterium oreochromis</name>
    <dbReference type="NCBI Taxonomy" id="2906078"/>
    <lineage>
        <taxon>Bacteria</taxon>
        <taxon>Pseudomonadati</taxon>
        <taxon>Bacteroidota</taxon>
        <taxon>Flavobacteriia</taxon>
        <taxon>Flavobacteriales</taxon>
        <taxon>Flavobacteriaceae</taxon>
        <taxon>Flavobacterium</taxon>
    </lineage>
</organism>
<gene>
    <name evidence="1" type="ORF">V3I07_07120</name>
</gene>
<dbReference type="RefSeq" id="WP_088400593.1">
    <property type="nucleotide sequence ID" value="NZ_JAZGZP010000009.1"/>
</dbReference>